<dbReference type="GO" id="GO:0004046">
    <property type="term" value="F:aminoacylase activity"/>
    <property type="evidence" value="ECO:0007669"/>
    <property type="project" value="UniProtKB-EC"/>
</dbReference>
<feature type="binding site" evidence="10">
    <location>
        <position position="153"/>
    </location>
    <ligand>
        <name>Zn(2+)</name>
        <dbReference type="ChEBI" id="CHEBI:29105"/>
        <label>1</label>
    </ligand>
</feature>
<feature type="chain" id="PRO_5043904473" description="N-acyl-aliphatic-L-amino acid amidohydrolase" evidence="12">
    <location>
        <begin position="30"/>
        <end position="537"/>
    </location>
</feature>
<evidence type="ECO:0000256" key="10">
    <source>
        <dbReference type="PIRSR" id="PIRSR610159-2"/>
    </source>
</evidence>
<keyword evidence="15" id="KW-1185">Reference proteome</keyword>
<comment type="cofactor">
    <cofactor evidence="10">
        <name>Zn(2+)</name>
        <dbReference type="ChEBI" id="CHEBI:29105"/>
    </cofactor>
    <text evidence="10">Binds 2 Zn(2+) ions per subunit.</text>
</comment>
<dbReference type="InterPro" id="IPR036264">
    <property type="entry name" value="Bact_exopeptidase_dim_dom"/>
</dbReference>
<feature type="signal peptide" evidence="12">
    <location>
        <begin position="1"/>
        <end position="29"/>
    </location>
</feature>
<evidence type="ECO:0000256" key="5">
    <source>
        <dbReference type="ARBA" id="ARBA00022723"/>
    </source>
</evidence>
<evidence type="ECO:0000256" key="1">
    <source>
        <dbReference type="ARBA" id="ARBA00004496"/>
    </source>
</evidence>
<dbReference type="EC" id="3.5.1.14" evidence="3"/>
<feature type="active site" description="Proton acceptor" evidence="9">
    <location>
        <position position="187"/>
    </location>
</feature>
<dbReference type="PANTHER" id="PTHR45892">
    <property type="entry name" value="AMINOACYLASE-1"/>
    <property type="match status" value="1"/>
</dbReference>
<dbReference type="PROSITE" id="PS00758">
    <property type="entry name" value="ARGE_DAPE_CPG2_1"/>
    <property type="match status" value="1"/>
</dbReference>
<feature type="binding site" evidence="10">
    <location>
        <position position="120"/>
    </location>
    <ligand>
        <name>Zn(2+)</name>
        <dbReference type="ChEBI" id="CHEBI:29105"/>
        <label>1</label>
    </ligand>
</feature>
<comment type="similarity">
    <text evidence="2">Belongs to the peptidase M20A family.</text>
</comment>
<evidence type="ECO:0000256" key="3">
    <source>
        <dbReference type="ARBA" id="ARBA00011913"/>
    </source>
</evidence>
<protein>
    <recommendedName>
        <fullName evidence="3">N-acyl-aliphatic-L-amino acid amidohydrolase</fullName>
        <ecNumber evidence="3">3.5.1.14</ecNumber>
    </recommendedName>
    <alternativeName>
        <fullName evidence="8">N-acyl-L-amino-acid amidohydrolase</fullName>
    </alternativeName>
</protein>
<evidence type="ECO:0000256" key="11">
    <source>
        <dbReference type="SAM" id="MobiDB-lite"/>
    </source>
</evidence>
<dbReference type="GO" id="GO:0006520">
    <property type="term" value="P:amino acid metabolic process"/>
    <property type="evidence" value="ECO:0007669"/>
    <property type="project" value="InterPro"/>
</dbReference>
<dbReference type="InterPro" id="IPR001261">
    <property type="entry name" value="ArgE/DapE_CS"/>
</dbReference>
<feature type="binding site" evidence="10">
    <location>
        <position position="411"/>
    </location>
    <ligand>
        <name>Zn(2+)</name>
        <dbReference type="ChEBI" id="CHEBI:29105"/>
        <label>2</label>
    </ligand>
</feature>
<evidence type="ECO:0000256" key="6">
    <source>
        <dbReference type="ARBA" id="ARBA00022801"/>
    </source>
</evidence>
<dbReference type="SUPFAM" id="SSF55031">
    <property type="entry name" value="Bacterial exopeptidase dimerisation domain"/>
    <property type="match status" value="1"/>
</dbReference>
<dbReference type="InterPro" id="IPR052083">
    <property type="entry name" value="Aminoacylase-1_M20A"/>
</dbReference>
<evidence type="ECO:0000256" key="8">
    <source>
        <dbReference type="ARBA" id="ARBA00029656"/>
    </source>
</evidence>
<feature type="domain" description="Peptidase M20 dimerisation" evidence="13">
    <location>
        <begin position="228"/>
        <end position="338"/>
    </location>
</feature>
<dbReference type="VEuPathDB" id="VectorBase:PPAI006212"/>
<dbReference type="NCBIfam" id="TIGR01880">
    <property type="entry name" value="Ac-peptdase-euk"/>
    <property type="match status" value="1"/>
</dbReference>
<dbReference type="VEuPathDB" id="VectorBase:PPAPM1_008093"/>
<dbReference type="Gene3D" id="3.40.630.10">
    <property type="entry name" value="Zn peptidases"/>
    <property type="match status" value="1"/>
</dbReference>
<proteinExistence type="inferred from homology"/>
<accession>A0A1B0EYL8</accession>
<dbReference type="Proteomes" id="UP000092462">
    <property type="component" value="Unassembled WGS sequence"/>
</dbReference>
<dbReference type="AlphaFoldDB" id="A0A1B0EYL8"/>
<evidence type="ECO:0000256" key="7">
    <source>
        <dbReference type="ARBA" id="ARBA00022833"/>
    </source>
</evidence>
<feature type="region of interest" description="Disordered" evidence="11">
    <location>
        <begin position="499"/>
        <end position="523"/>
    </location>
</feature>
<keyword evidence="4" id="KW-0963">Cytoplasm</keyword>
<dbReference type="EMBL" id="AJVK01000795">
    <property type="status" value="NOT_ANNOTATED_CDS"/>
    <property type="molecule type" value="Genomic_DNA"/>
</dbReference>
<dbReference type="InterPro" id="IPR011650">
    <property type="entry name" value="Peptidase_M20_dimer"/>
</dbReference>
<dbReference type="GO" id="GO:0005737">
    <property type="term" value="C:cytoplasm"/>
    <property type="evidence" value="ECO:0007669"/>
    <property type="project" value="UniProtKB-SubCell"/>
</dbReference>
<keyword evidence="5 10" id="KW-0479">Metal-binding</keyword>
<dbReference type="InterPro" id="IPR010159">
    <property type="entry name" value="N-acyl_aa_amidohydrolase"/>
</dbReference>
<dbReference type="Gene3D" id="1.10.150.900">
    <property type="match status" value="1"/>
</dbReference>
<evidence type="ECO:0000256" key="4">
    <source>
        <dbReference type="ARBA" id="ARBA00022490"/>
    </source>
</evidence>
<dbReference type="Pfam" id="PF01546">
    <property type="entry name" value="Peptidase_M20"/>
    <property type="match status" value="1"/>
</dbReference>
<dbReference type="InterPro" id="IPR002933">
    <property type="entry name" value="Peptidase_M20"/>
</dbReference>
<dbReference type="SUPFAM" id="SSF53187">
    <property type="entry name" value="Zn-dependent exopeptidases"/>
    <property type="match status" value="1"/>
</dbReference>
<comment type="subcellular location">
    <subcellularLocation>
        <location evidence="1">Cytoplasm</location>
    </subcellularLocation>
</comment>
<keyword evidence="12" id="KW-0732">Signal</keyword>
<feature type="active site" evidence="9">
    <location>
        <position position="122"/>
    </location>
</feature>
<feature type="binding site" evidence="10">
    <location>
        <position position="188"/>
    </location>
    <ligand>
        <name>Zn(2+)</name>
        <dbReference type="ChEBI" id="CHEBI:29105"/>
        <label>2</label>
    </ligand>
</feature>
<organism evidence="14 15">
    <name type="scientific">Phlebotomus papatasi</name>
    <name type="common">Sandfly</name>
    <dbReference type="NCBI Taxonomy" id="29031"/>
    <lineage>
        <taxon>Eukaryota</taxon>
        <taxon>Metazoa</taxon>
        <taxon>Ecdysozoa</taxon>
        <taxon>Arthropoda</taxon>
        <taxon>Hexapoda</taxon>
        <taxon>Insecta</taxon>
        <taxon>Pterygota</taxon>
        <taxon>Neoptera</taxon>
        <taxon>Endopterygota</taxon>
        <taxon>Diptera</taxon>
        <taxon>Nematocera</taxon>
        <taxon>Psychodoidea</taxon>
        <taxon>Psychodidae</taxon>
        <taxon>Phlebotomus</taxon>
        <taxon>Phlebotomus</taxon>
    </lineage>
</organism>
<keyword evidence="7 10" id="KW-0862">Zinc</keyword>
<feature type="compositionally biased region" description="Basic and acidic residues" evidence="11">
    <location>
        <begin position="504"/>
        <end position="518"/>
    </location>
</feature>
<evidence type="ECO:0000259" key="13">
    <source>
        <dbReference type="Pfam" id="PF07687"/>
    </source>
</evidence>
<dbReference type="GO" id="GO:0046872">
    <property type="term" value="F:metal ion binding"/>
    <property type="evidence" value="ECO:0007669"/>
    <property type="project" value="UniProtKB-KW"/>
</dbReference>
<keyword evidence="6" id="KW-0378">Hydrolase</keyword>
<reference evidence="14" key="1">
    <citation type="submission" date="2022-08" db="UniProtKB">
        <authorList>
            <consortium name="EnsemblMetazoa"/>
        </authorList>
    </citation>
    <scope>IDENTIFICATION</scope>
    <source>
        <strain evidence="14">Israel</strain>
    </source>
</reference>
<dbReference type="PANTHER" id="PTHR45892:SF1">
    <property type="entry name" value="AMINOACYLASE-1"/>
    <property type="match status" value="1"/>
</dbReference>
<name>A0A1B0EYL8_PHLPP</name>
<dbReference type="Gene3D" id="3.30.70.360">
    <property type="match status" value="1"/>
</dbReference>
<evidence type="ECO:0000313" key="14">
    <source>
        <dbReference type="EnsemblMetazoa" id="PPAI006212-PA"/>
    </source>
</evidence>
<dbReference type="Pfam" id="PF07687">
    <property type="entry name" value="M20_dimer"/>
    <property type="match status" value="1"/>
</dbReference>
<evidence type="ECO:0000313" key="15">
    <source>
        <dbReference type="Proteomes" id="UP000092462"/>
    </source>
</evidence>
<evidence type="ECO:0000256" key="2">
    <source>
        <dbReference type="ARBA" id="ARBA00006247"/>
    </source>
</evidence>
<feature type="binding site" evidence="10">
    <location>
        <position position="153"/>
    </location>
    <ligand>
        <name>Zn(2+)</name>
        <dbReference type="ChEBI" id="CHEBI:29105"/>
        <label>2</label>
    </ligand>
</feature>
<dbReference type="FunFam" id="3.40.630.10:FF:000019">
    <property type="entry name" value="Aminoacylase 1"/>
    <property type="match status" value="1"/>
</dbReference>
<evidence type="ECO:0000256" key="12">
    <source>
        <dbReference type="SAM" id="SignalP"/>
    </source>
</evidence>
<dbReference type="PROSITE" id="PS00759">
    <property type="entry name" value="ARGE_DAPE_CPG2_2"/>
    <property type="match status" value="1"/>
</dbReference>
<feature type="binding site" evidence="10">
    <location>
        <position position="215"/>
    </location>
    <ligand>
        <name>Zn(2+)</name>
        <dbReference type="ChEBI" id="CHEBI:29105"/>
        <label>1</label>
    </ligand>
</feature>
<dbReference type="EnsemblMetazoa" id="PPAI006212-RA">
    <property type="protein sequence ID" value="PPAI006212-PA"/>
    <property type="gene ID" value="PPAI006212"/>
</dbReference>
<evidence type="ECO:0000256" key="9">
    <source>
        <dbReference type="PIRSR" id="PIRSR610159-1"/>
    </source>
</evidence>
<sequence>MKRYQIKSCWLCGFLFVLLCLCIADMTSCAPKDAPNDSLENSSKWWEANEEIQILREYLKIPSVHPNPDYGPCLEFIKRQADSLNLPLKIYYPTPAKKPTIVITLKGSEPHLPSILLNSHMDVVPVFPKNWKYPPFAAEIDDEGRIFARGSQDMKSLGMAYLAAISRLQKKGFQPKRTIHILFVPDEEIGSADGMKAFVKTNDFQALNVGFALDEGHVSNEENFLVFYGEKTIWQPTFRVKGHAGHGSLLLDNTPGEGFTFILRKLMERRQIEVDKVKKGVPIGNVTSINLTKISGGIQTNVIPEEFSATFDIRLSPEDDHQKFEQELKQWIEESGAEIEVTFESKEDKIPVTVLDNSNPFWIAFRDVLTDLNYKFQKQILSGGTDMRFLRILGIPAIGFNPMNYTPLLAHDHNEFIYADKYIKAIDILSKIIVKLTDDQYSHNHVGDQGSCPENHMQRHGNIKVEGVIVANTAREEHGNKNGIIFESNPGWLSSQAMGEDESFERNEGKLREGDKISGTRVIPGCRSAEGINKKRK</sequence>